<comment type="caution">
    <text evidence="2">The sequence shown here is derived from an EMBL/GenBank/DDBJ whole genome shotgun (WGS) entry which is preliminary data.</text>
</comment>
<proteinExistence type="predicted"/>
<evidence type="ECO:0000313" key="2">
    <source>
        <dbReference type="EMBL" id="NIA56357.1"/>
    </source>
</evidence>
<name>A0ABX0PHR9_9BURK</name>
<dbReference type="EMBL" id="JAAQOM010000014">
    <property type="protein sequence ID" value="NIA56357.1"/>
    <property type="molecule type" value="Genomic_DNA"/>
</dbReference>
<gene>
    <name evidence="2" type="ORF">HAV22_22255</name>
</gene>
<accession>A0ABX0PHR9</accession>
<sequence length="93" mass="10053">MLNWSALPLKQRLLGVMLALIFLLGALAELDRASSLRDLVGVAGLSMIGAGAILNPSYYKAGRSRLSDFPRLCIWLTFGGGMLCIISTTFLHN</sequence>
<keyword evidence="1" id="KW-0812">Transmembrane</keyword>
<protein>
    <submittedName>
        <fullName evidence="2">Uncharacterized protein</fullName>
    </submittedName>
</protein>
<evidence type="ECO:0000313" key="3">
    <source>
        <dbReference type="Proteomes" id="UP000716322"/>
    </source>
</evidence>
<keyword evidence="1" id="KW-1133">Transmembrane helix</keyword>
<dbReference type="RefSeq" id="WP_166861953.1">
    <property type="nucleotide sequence ID" value="NZ_JAAQOM010000014.1"/>
</dbReference>
<feature type="transmembrane region" description="Helical" evidence="1">
    <location>
        <begin position="71"/>
        <end position="91"/>
    </location>
</feature>
<dbReference type="Proteomes" id="UP000716322">
    <property type="component" value="Unassembled WGS sequence"/>
</dbReference>
<organism evidence="2 3">
    <name type="scientific">Telluria antibiotica</name>
    <dbReference type="NCBI Taxonomy" id="2717319"/>
    <lineage>
        <taxon>Bacteria</taxon>
        <taxon>Pseudomonadati</taxon>
        <taxon>Pseudomonadota</taxon>
        <taxon>Betaproteobacteria</taxon>
        <taxon>Burkholderiales</taxon>
        <taxon>Oxalobacteraceae</taxon>
        <taxon>Telluria group</taxon>
        <taxon>Telluria</taxon>
    </lineage>
</organism>
<keyword evidence="3" id="KW-1185">Reference proteome</keyword>
<feature type="transmembrane region" description="Helical" evidence="1">
    <location>
        <begin position="38"/>
        <end position="59"/>
    </location>
</feature>
<keyword evidence="1" id="KW-0472">Membrane</keyword>
<reference evidence="2 3" key="1">
    <citation type="submission" date="2020-03" db="EMBL/GenBank/DDBJ databases">
        <title>Genome sequence of strain Massilia sp. TW-1.</title>
        <authorList>
            <person name="Chaudhary D.K."/>
        </authorList>
    </citation>
    <scope>NUCLEOTIDE SEQUENCE [LARGE SCALE GENOMIC DNA]</scope>
    <source>
        <strain evidence="2 3">TW-1</strain>
    </source>
</reference>
<evidence type="ECO:0000256" key="1">
    <source>
        <dbReference type="SAM" id="Phobius"/>
    </source>
</evidence>